<feature type="domain" description="AB hydrolase-1" evidence="2">
    <location>
        <begin position="86"/>
        <end position="180"/>
    </location>
</feature>
<dbReference type="PANTHER" id="PTHR46438">
    <property type="entry name" value="ALPHA/BETA-HYDROLASES SUPERFAMILY PROTEIN"/>
    <property type="match status" value="1"/>
</dbReference>
<dbReference type="Proteomes" id="UP000736384">
    <property type="component" value="Unassembled WGS sequence"/>
</dbReference>
<protein>
    <submittedName>
        <fullName evidence="3">Alpha/beta hydrolase</fullName>
    </submittedName>
</protein>
<dbReference type="Pfam" id="PF12697">
    <property type="entry name" value="Abhydrolase_6"/>
    <property type="match status" value="1"/>
</dbReference>
<reference evidence="3" key="1">
    <citation type="submission" date="2020-03" db="EMBL/GenBank/DDBJ databases">
        <title>Genome assembly of Azotobacter chroococcum W5.</title>
        <authorList>
            <person name="Kannepalli A."/>
        </authorList>
    </citation>
    <scope>NUCLEOTIDE SEQUENCE</scope>
    <source>
        <strain evidence="3">W5</strain>
    </source>
</reference>
<accession>A0AA44C763</accession>
<evidence type="ECO:0000259" key="1">
    <source>
        <dbReference type="Pfam" id="PF00561"/>
    </source>
</evidence>
<dbReference type="SUPFAM" id="SSF53474">
    <property type="entry name" value="alpha/beta-Hydrolases"/>
    <property type="match status" value="1"/>
</dbReference>
<dbReference type="Pfam" id="PF00561">
    <property type="entry name" value="Abhydrolase_1"/>
    <property type="match status" value="1"/>
</dbReference>
<evidence type="ECO:0000313" key="4">
    <source>
        <dbReference type="Proteomes" id="UP000736384"/>
    </source>
</evidence>
<dbReference type="Gene3D" id="3.40.50.1820">
    <property type="entry name" value="alpha/beta hydrolase"/>
    <property type="match status" value="1"/>
</dbReference>
<dbReference type="EMBL" id="JAAPAP010000010">
    <property type="protein sequence ID" value="NHN78426.1"/>
    <property type="molecule type" value="Genomic_DNA"/>
</dbReference>
<evidence type="ECO:0000259" key="2">
    <source>
        <dbReference type="Pfam" id="PF12697"/>
    </source>
</evidence>
<name>A0AA44C763_9GAMM</name>
<gene>
    <name evidence="3" type="ORF">HA520_14255</name>
</gene>
<feature type="domain" description="AB hydrolase-1" evidence="1">
    <location>
        <begin position="198"/>
        <end position="261"/>
    </location>
</feature>
<dbReference type="InterPro" id="IPR029058">
    <property type="entry name" value="AB_hydrolase_fold"/>
</dbReference>
<proteinExistence type="predicted"/>
<dbReference type="GO" id="GO:0016787">
    <property type="term" value="F:hydrolase activity"/>
    <property type="evidence" value="ECO:0007669"/>
    <property type="project" value="UniProtKB-KW"/>
</dbReference>
<keyword evidence="3" id="KW-0378">Hydrolase</keyword>
<organism evidence="3 4">
    <name type="scientific">Azotobacter chroococcum</name>
    <dbReference type="NCBI Taxonomy" id="353"/>
    <lineage>
        <taxon>Bacteria</taxon>
        <taxon>Pseudomonadati</taxon>
        <taxon>Pseudomonadota</taxon>
        <taxon>Gammaproteobacteria</taxon>
        <taxon>Pseudomonadales</taxon>
        <taxon>Pseudomonadaceae</taxon>
        <taxon>Azotobacter</taxon>
    </lineage>
</organism>
<comment type="caution">
    <text evidence="3">The sequence shown here is derived from an EMBL/GenBank/DDBJ whole genome shotgun (WGS) entry which is preliminary data.</text>
</comment>
<dbReference type="AlphaFoldDB" id="A0AA44C763"/>
<dbReference type="InterPro" id="IPR000073">
    <property type="entry name" value="AB_hydrolase_1"/>
</dbReference>
<sequence>MPGRGERSGYSLSPGSVKRLWRRLKQKSLEPLYLLGFRAFFRLLFLCCLTANRVDNASPVQHYYGVAPPQTTSSRADPVYSSPTKLLFLPGASGSTRFWRPAADLLVHPAQKVHVGWPGLGSTPADPGVTRFADLVARVVAEIDQPTALVAQSMGGVIAMLAALERPELVTHLVLTATSGGVDMESLGAQDWRPMFVEANLFVPQWFIDYREDLTPRLAELRTPTLLLWGDDDPVSPVSVGQRLAALLPRAELHVFPGGDHRLAKILAAEVAPLIDRHLAKG</sequence>
<evidence type="ECO:0000313" key="3">
    <source>
        <dbReference type="EMBL" id="NHN78426.1"/>
    </source>
</evidence>